<dbReference type="FunFam" id="3.40.630.10:FF:000084">
    <property type="entry name" value="Carboxypeptidase B2"/>
    <property type="match status" value="1"/>
</dbReference>
<feature type="compositionally biased region" description="Pro residues" evidence="11">
    <location>
        <begin position="371"/>
        <end position="383"/>
    </location>
</feature>
<feature type="region of interest" description="Disordered" evidence="11">
    <location>
        <begin position="366"/>
        <end position="393"/>
    </location>
</feature>
<dbReference type="GO" id="GO:0008270">
    <property type="term" value="F:zinc ion binding"/>
    <property type="evidence" value="ECO:0007669"/>
    <property type="project" value="InterPro"/>
</dbReference>
<dbReference type="InterPro" id="IPR000834">
    <property type="entry name" value="Peptidase_M14"/>
</dbReference>
<name>A0A485K9D9_9STRA</name>
<feature type="signal peptide" evidence="12">
    <location>
        <begin position="1"/>
        <end position="20"/>
    </location>
</feature>
<comment type="similarity">
    <text evidence="2 10">Belongs to the peptidase M14 family.</text>
</comment>
<keyword evidence="7" id="KW-0378">Hydrolase</keyword>
<evidence type="ECO:0000259" key="13">
    <source>
        <dbReference type="PROSITE" id="PS52035"/>
    </source>
</evidence>
<keyword evidence="9" id="KW-0482">Metalloprotease</keyword>
<keyword evidence="3" id="KW-0121">Carboxypeptidase</keyword>
<evidence type="ECO:0000313" key="16">
    <source>
        <dbReference type="Proteomes" id="UP000332933"/>
    </source>
</evidence>
<dbReference type="Pfam" id="PF00246">
    <property type="entry name" value="Peptidase_M14"/>
    <property type="match status" value="1"/>
</dbReference>
<evidence type="ECO:0000256" key="10">
    <source>
        <dbReference type="PROSITE-ProRule" id="PRU01379"/>
    </source>
</evidence>
<dbReference type="EMBL" id="VJMH01000074">
    <property type="protein sequence ID" value="KAF0719381.1"/>
    <property type="molecule type" value="Genomic_DNA"/>
</dbReference>
<evidence type="ECO:0000256" key="9">
    <source>
        <dbReference type="ARBA" id="ARBA00023049"/>
    </source>
</evidence>
<dbReference type="SMART" id="SM00631">
    <property type="entry name" value="Zn_pept"/>
    <property type="match status" value="1"/>
</dbReference>
<dbReference type="GO" id="GO:0004181">
    <property type="term" value="F:metallocarboxypeptidase activity"/>
    <property type="evidence" value="ECO:0007669"/>
    <property type="project" value="InterPro"/>
</dbReference>
<keyword evidence="16" id="KW-1185">Reference proteome</keyword>
<comment type="cofactor">
    <cofactor evidence="1">
        <name>Zn(2+)</name>
        <dbReference type="ChEBI" id="CHEBI:29105"/>
    </cofactor>
</comment>
<dbReference type="AlphaFoldDB" id="A0A485K9D9"/>
<reference evidence="15 16" key="1">
    <citation type="submission" date="2019-03" db="EMBL/GenBank/DDBJ databases">
        <authorList>
            <person name="Gaulin E."/>
            <person name="Dumas B."/>
        </authorList>
    </citation>
    <scope>NUCLEOTIDE SEQUENCE [LARGE SCALE GENOMIC DNA]</scope>
    <source>
        <strain evidence="15">CBS 568.67</strain>
    </source>
</reference>
<evidence type="ECO:0000256" key="7">
    <source>
        <dbReference type="ARBA" id="ARBA00022801"/>
    </source>
</evidence>
<evidence type="ECO:0000256" key="4">
    <source>
        <dbReference type="ARBA" id="ARBA00022670"/>
    </source>
</evidence>
<dbReference type="Proteomes" id="UP000332933">
    <property type="component" value="Unassembled WGS sequence"/>
</dbReference>
<keyword evidence="5" id="KW-0479">Metal-binding</keyword>
<dbReference type="SUPFAM" id="SSF53187">
    <property type="entry name" value="Zn-dependent exopeptidases"/>
    <property type="match status" value="1"/>
</dbReference>
<feature type="chain" id="PRO_5033436691" evidence="12">
    <location>
        <begin position="21"/>
        <end position="393"/>
    </location>
</feature>
<dbReference type="PROSITE" id="PS52035">
    <property type="entry name" value="PEPTIDASE_M14"/>
    <property type="match status" value="1"/>
</dbReference>
<reference evidence="14" key="2">
    <citation type="submission" date="2019-06" db="EMBL/GenBank/DDBJ databases">
        <title>Genomics analysis of Aphanomyces spp. identifies a new class of oomycete effector associated with host adaptation.</title>
        <authorList>
            <person name="Gaulin E."/>
        </authorList>
    </citation>
    <scope>NUCLEOTIDE SEQUENCE</scope>
    <source>
        <strain evidence="14">CBS 578.67</strain>
    </source>
</reference>
<keyword evidence="6 12" id="KW-0732">Signal</keyword>
<evidence type="ECO:0000256" key="11">
    <source>
        <dbReference type="SAM" id="MobiDB-lite"/>
    </source>
</evidence>
<evidence type="ECO:0000256" key="6">
    <source>
        <dbReference type="ARBA" id="ARBA00022729"/>
    </source>
</evidence>
<feature type="active site" description="Proton donor/acceptor" evidence="10">
    <location>
        <position position="327"/>
    </location>
</feature>
<evidence type="ECO:0000313" key="14">
    <source>
        <dbReference type="EMBL" id="KAF0719381.1"/>
    </source>
</evidence>
<dbReference type="GO" id="GO:0006508">
    <property type="term" value="P:proteolysis"/>
    <property type="evidence" value="ECO:0007669"/>
    <property type="project" value="UniProtKB-KW"/>
</dbReference>
<evidence type="ECO:0000256" key="3">
    <source>
        <dbReference type="ARBA" id="ARBA00022645"/>
    </source>
</evidence>
<evidence type="ECO:0000256" key="1">
    <source>
        <dbReference type="ARBA" id="ARBA00001947"/>
    </source>
</evidence>
<sequence>MKTSTLVAAFLALVASTVAAQNSVSVVLTNEDIADGKERSPDQLKAIQDDADVNRKCHETNGGYIASLKPGSYQASKYHNCFRTSTQIYEYLDVLVKQNPTVLTKFPISKSVTGQTIYGFKLATKPLTKSIYVESLIHAREWITGSSTVWSLSRWLDDIAAGKPTPADLFNLYLVPLVNPDGYDISWSGKRYQRKNKNEVDLNRNFISKFPNPNPPKPSAQDYPGPFPFSEPETAGVAKFTKDNKDELFGYVDVHANAKSILYPYGDTFDPIGGGEDEKFVKLGKNMVQAMNSSLYITEPSGALYLAYGCFDDYHYRSTAKPTLTLEMYGEDFVVPFTSIPQRGDELYRGLASFFESVRDFNGTATTVAPTPAPTAGPTPVPTSAPVTTKPAC</sequence>
<feature type="domain" description="Peptidase M14" evidence="13">
    <location>
        <begin position="77"/>
        <end position="358"/>
    </location>
</feature>
<feature type="compositionally biased region" description="Low complexity" evidence="11">
    <location>
        <begin position="384"/>
        <end position="393"/>
    </location>
</feature>
<organism evidence="15 16">
    <name type="scientific">Aphanomyces stellatus</name>
    <dbReference type="NCBI Taxonomy" id="120398"/>
    <lineage>
        <taxon>Eukaryota</taxon>
        <taxon>Sar</taxon>
        <taxon>Stramenopiles</taxon>
        <taxon>Oomycota</taxon>
        <taxon>Saprolegniomycetes</taxon>
        <taxon>Saprolegniales</taxon>
        <taxon>Verrucalvaceae</taxon>
        <taxon>Aphanomyces</taxon>
    </lineage>
</organism>
<keyword evidence="4" id="KW-0645">Protease</keyword>
<dbReference type="OrthoDB" id="3626597at2759"/>
<evidence type="ECO:0000256" key="12">
    <source>
        <dbReference type="SAM" id="SignalP"/>
    </source>
</evidence>
<evidence type="ECO:0000256" key="2">
    <source>
        <dbReference type="ARBA" id="ARBA00005988"/>
    </source>
</evidence>
<dbReference type="PRINTS" id="PR00765">
    <property type="entry name" value="CRBOXYPTASEA"/>
</dbReference>
<protein>
    <submittedName>
        <fullName evidence="15">Aste57867_1077 protein</fullName>
    </submittedName>
</protein>
<proteinExistence type="inferred from homology"/>
<evidence type="ECO:0000313" key="15">
    <source>
        <dbReference type="EMBL" id="VFT78299.1"/>
    </source>
</evidence>
<keyword evidence="8" id="KW-0862">Zinc</keyword>
<evidence type="ECO:0000256" key="8">
    <source>
        <dbReference type="ARBA" id="ARBA00022833"/>
    </source>
</evidence>
<dbReference type="EMBL" id="CAADRA010000074">
    <property type="protein sequence ID" value="VFT78299.1"/>
    <property type="molecule type" value="Genomic_DNA"/>
</dbReference>
<dbReference type="PANTHER" id="PTHR11705:SF143">
    <property type="entry name" value="SLL0236 PROTEIN"/>
    <property type="match status" value="1"/>
</dbReference>
<evidence type="ECO:0000256" key="5">
    <source>
        <dbReference type="ARBA" id="ARBA00022723"/>
    </source>
</evidence>
<dbReference type="Gene3D" id="3.40.630.10">
    <property type="entry name" value="Zn peptidases"/>
    <property type="match status" value="1"/>
</dbReference>
<dbReference type="PANTHER" id="PTHR11705">
    <property type="entry name" value="PROTEASE FAMILY M14 CARBOXYPEPTIDASE A,B"/>
    <property type="match status" value="1"/>
</dbReference>
<gene>
    <name evidence="15" type="primary">Aste57867_1077</name>
    <name evidence="14" type="ORF">As57867_001076</name>
    <name evidence="15" type="ORF">ASTE57867_1077</name>
</gene>
<dbReference type="GO" id="GO:0005615">
    <property type="term" value="C:extracellular space"/>
    <property type="evidence" value="ECO:0007669"/>
    <property type="project" value="TreeGrafter"/>
</dbReference>
<accession>A0A485K9D9</accession>